<dbReference type="GO" id="GO:0005576">
    <property type="term" value="C:extracellular region"/>
    <property type="evidence" value="ECO:0007669"/>
    <property type="project" value="InterPro"/>
</dbReference>
<organism evidence="3 4">
    <name type="scientific">Hyalangium minutum</name>
    <dbReference type="NCBI Taxonomy" id="394096"/>
    <lineage>
        <taxon>Bacteria</taxon>
        <taxon>Pseudomonadati</taxon>
        <taxon>Myxococcota</taxon>
        <taxon>Myxococcia</taxon>
        <taxon>Myxococcales</taxon>
        <taxon>Cystobacterineae</taxon>
        <taxon>Archangiaceae</taxon>
        <taxon>Hyalangium</taxon>
    </lineage>
</organism>
<protein>
    <submittedName>
        <fullName evidence="3">SCP-like family protein</fullName>
    </submittedName>
</protein>
<dbReference type="STRING" id="394096.DB31_1140"/>
<sequence length="180" mass="19250">MGCAAGDPAQEPNENPDGGTVPDGGTGDTSTSDFAREMISTHNTVRISASPTPNPALPVLTWSTSAAKTAQDWANQCKWGHNANRGNLGENIYAAAPNTVTTAGVVQNWGSEISFYDYGTNSCAPGKQCGHYTQIVWRSTTQVGCARAQCNQNSPIGTTPWWFWVCNYSPPGNYVGQRPY</sequence>
<dbReference type="InterPro" id="IPR001283">
    <property type="entry name" value="CRISP-related"/>
</dbReference>
<feature type="region of interest" description="Disordered" evidence="1">
    <location>
        <begin position="1"/>
        <end position="32"/>
    </location>
</feature>
<dbReference type="SUPFAM" id="SSF55797">
    <property type="entry name" value="PR-1-like"/>
    <property type="match status" value="1"/>
</dbReference>
<evidence type="ECO:0000313" key="3">
    <source>
        <dbReference type="EMBL" id="KFE66075.1"/>
    </source>
</evidence>
<dbReference type="PRINTS" id="PR00837">
    <property type="entry name" value="V5TPXLIKE"/>
</dbReference>
<reference evidence="3 4" key="1">
    <citation type="submission" date="2014-04" db="EMBL/GenBank/DDBJ databases">
        <title>Genome assembly of Hyalangium minutum DSM 14724.</title>
        <authorList>
            <person name="Sharma G."/>
            <person name="Subramanian S."/>
        </authorList>
    </citation>
    <scope>NUCLEOTIDE SEQUENCE [LARGE SCALE GENOMIC DNA]</scope>
    <source>
        <strain evidence="3 4">DSM 14724</strain>
    </source>
</reference>
<dbReference type="InterPro" id="IPR018244">
    <property type="entry name" value="Allrgn_V5/Tpx1_CS"/>
</dbReference>
<dbReference type="Pfam" id="PF00188">
    <property type="entry name" value="CAP"/>
    <property type="match status" value="1"/>
</dbReference>
<feature type="domain" description="SCP" evidence="2">
    <location>
        <begin position="33"/>
        <end position="176"/>
    </location>
</feature>
<dbReference type="InterPro" id="IPR014044">
    <property type="entry name" value="CAP_dom"/>
</dbReference>
<dbReference type="PANTHER" id="PTHR10334">
    <property type="entry name" value="CYSTEINE-RICH SECRETORY PROTEIN-RELATED"/>
    <property type="match status" value="1"/>
</dbReference>
<dbReference type="PATRIC" id="fig|394096.3.peg.5482"/>
<evidence type="ECO:0000259" key="2">
    <source>
        <dbReference type="SMART" id="SM00198"/>
    </source>
</evidence>
<keyword evidence="4" id="KW-1185">Reference proteome</keyword>
<name>A0A085WEG2_9BACT</name>
<dbReference type="Proteomes" id="UP000028725">
    <property type="component" value="Unassembled WGS sequence"/>
</dbReference>
<dbReference type="AlphaFoldDB" id="A0A085WEG2"/>
<gene>
    <name evidence="3" type="ORF">DB31_1140</name>
</gene>
<comment type="caution">
    <text evidence="3">The sequence shown here is derived from an EMBL/GenBank/DDBJ whole genome shotgun (WGS) entry which is preliminary data.</text>
</comment>
<evidence type="ECO:0000256" key="1">
    <source>
        <dbReference type="SAM" id="MobiDB-lite"/>
    </source>
</evidence>
<dbReference type="SMART" id="SM00198">
    <property type="entry name" value="SCP"/>
    <property type="match status" value="1"/>
</dbReference>
<dbReference type="EMBL" id="JMCB01000011">
    <property type="protein sequence ID" value="KFE66075.1"/>
    <property type="molecule type" value="Genomic_DNA"/>
</dbReference>
<proteinExistence type="predicted"/>
<evidence type="ECO:0000313" key="4">
    <source>
        <dbReference type="Proteomes" id="UP000028725"/>
    </source>
</evidence>
<dbReference type="PROSITE" id="PS01009">
    <property type="entry name" value="CRISP_1"/>
    <property type="match status" value="1"/>
</dbReference>
<accession>A0A085WEG2</accession>
<dbReference type="Gene3D" id="3.40.33.10">
    <property type="entry name" value="CAP"/>
    <property type="match status" value="1"/>
</dbReference>
<dbReference type="InterPro" id="IPR035940">
    <property type="entry name" value="CAP_sf"/>
</dbReference>